<keyword evidence="1" id="KW-0862">Zinc</keyword>
<keyword evidence="2" id="KW-0732">Signal</keyword>
<dbReference type="InterPro" id="IPR029044">
    <property type="entry name" value="Nucleotide-diphossugar_trans"/>
</dbReference>
<dbReference type="GO" id="GO:0008270">
    <property type="term" value="F:zinc ion binding"/>
    <property type="evidence" value="ECO:0007669"/>
    <property type="project" value="UniProtKB-KW"/>
</dbReference>
<feature type="chain" id="PRO_5020429298" description="RING-type domain-containing protein" evidence="2">
    <location>
        <begin position="25"/>
        <end position="531"/>
    </location>
</feature>
<comment type="caution">
    <text evidence="4">The sequence shown here is derived from an EMBL/GenBank/DDBJ whole genome shotgun (WGS) entry which is preliminary data.</text>
</comment>
<dbReference type="InterPro" id="IPR001841">
    <property type="entry name" value="Znf_RING"/>
</dbReference>
<dbReference type="AlphaFoldDB" id="A0A4Q2VMI3"/>
<sequence>MSSKRHRVVFIAVLTTLLIFYLQSQTGQRTSSWLSRAEKDVDWSRFAYTQYVTNSEYLCNSLMFFEALKRYGSRPDRVMMVPESMLEPEMVNSSDAYLLNKARDEYNVKLVPITIQTNWAGDATWADSYTKLLAFNQTKYDRVLSIDSDSLLLQAMDELFFLPGAPVAMPRAYWISPEKILSSQLMLIQPSETEFSRIMERVQSVKSGEYDMEIVNQLYGDSALIFPHRRYDLLSGEFRNDKHAHYLGSELETWDPAAAYSEAKLIHFSDWPLPKPWKSMPEEDRLAAQPNCTRMTSGEEDCTTRIIWNSLYTDFRTKRKEIWLSVPKSHTKEAQPHPFASSQTLELITKVNANPNPLLNSQIENHANNKAEGIVTESFWPNIRKHILADNPNAKQMKAICAICWDELHVTCISTPDDKLDIALVAPCGHVMCPKCWPRQVFDYYAVDFVAKRKCPICKTGLQCVACKKTCNKEMIPTYGGKASIESFPETAPECGREYRPCCKDCAEILDWQADGFWFENVEERESLDSS</sequence>
<evidence type="ECO:0000259" key="3">
    <source>
        <dbReference type="PROSITE" id="PS50089"/>
    </source>
</evidence>
<protein>
    <recommendedName>
        <fullName evidence="3">RING-type domain-containing protein</fullName>
    </recommendedName>
</protein>
<accession>A0A4Q2VMI3</accession>
<proteinExistence type="predicted"/>
<name>A0A4Q2VMI3_FUSOX</name>
<dbReference type="SUPFAM" id="SSF53448">
    <property type="entry name" value="Nucleotide-diphospho-sugar transferases"/>
    <property type="match status" value="1"/>
</dbReference>
<evidence type="ECO:0000313" key="4">
    <source>
        <dbReference type="EMBL" id="RYC87613.1"/>
    </source>
</evidence>
<feature type="domain" description="RING-type" evidence="3">
    <location>
        <begin position="401"/>
        <end position="459"/>
    </location>
</feature>
<dbReference type="PROSITE" id="PS50089">
    <property type="entry name" value="ZF_RING_2"/>
    <property type="match status" value="1"/>
</dbReference>
<evidence type="ECO:0000256" key="1">
    <source>
        <dbReference type="PROSITE-ProRule" id="PRU00175"/>
    </source>
</evidence>
<keyword evidence="1" id="KW-0479">Metal-binding</keyword>
<reference evidence="4 5" key="1">
    <citation type="submission" date="2016-12" db="EMBL/GenBank/DDBJ databases">
        <title>Draft genome sequence of Fusarium oxysporum causing rot on Narcissus.</title>
        <authorList>
            <person name="Armitage A.D."/>
            <person name="Taylor A."/>
            <person name="Clarkson J.P."/>
            <person name="Harrison R.J."/>
            <person name="Jackson A.C."/>
        </authorList>
    </citation>
    <scope>NUCLEOTIDE SEQUENCE [LARGE SCALE GENOMIC DNA]</scope>
    <source>
        <strain evidence="4 5">N139</strain>
    </source>
</reference>
<keyword evidence="1" id="KW-0863">Zinc-finger</keyword>
<dbReference type="PANTHER" id="PTHR11183">
    <property type="entry name" value="GLYCOGENIN SUBFAMILY MEMBER"/>
    <property type="match status" value="1"/>
</dbReference>
<dbReference type="Gene3D" id="3.90.550.10">
    <property type="entry name" value="Spore Coat Polysaccharide Biosynthesis Protein SpsA, Chain A"/>
    <property type="match status" value="1"/>
</dbReference>
<gene>
    <name evidence="4" type="ORF">BFJ63_vAg9495</name>
</gene>
<feature type="signal peptide" evidence="2">
    <location>
        <begin position="1"/>
        <end position="24"/>
    </location>
</feature>
<dbReference type="Proteomes" id="UP000290540">
    <property type="component" value="Unassembled WGS sequence"/>
</dbReference>
<dbReference type="EMBL" id="MQTW01000073">
    <property type="protein sequence ID" value="RYC87613.1"/>
    <property type="molecule type" value="Genomic_DNA"/>
</dbReference>
<evidence type="ECO:0000256" key="2">
    <source>
        <dbReference type="SAM" id="SignalP"/>
    </source>
</evidence>
<evidence type="ECO:0000313" key="5">
    <source>
        <dbReference type="Proteomes" id="UP000290540"/>
    </source>
</evidence>
<dbReference type="InterPro" id="IPR050587">
    <property type="entry name" value="GNT1/Glycosyltrans_8"/>
</dbReference>
<organism evidence="4 5">
    <name type="scientific">Fusarium oxysporum f. sp. narcissi</name>
    <dbReference type="NCBI Taxonomy" id="451672"/>
    <lineage>
        <taxon>Eukaryota</taxon>
        <taxon>Fungi</taxon>
        <taxon>Dikarya</taxon>
        <taxon>Ascomycota</taxon>
        <taxon>Pezizomycotina</taxon>
        <taxon>Sordariomycetes</taxon>
        <taxon>Hypocreomycetidae</taxon>
        <taxon>Hypocreales</taxon>
        <taxon>Nectriaceae</taxon>
        <taxon>Fusarium</taxon>
        <taxon>Fusarium oxysporum species complex</taxon>
    </lineage>
</organism>
<dbReference type="SUPFAM" id="SSF57850">
    <property type="entry name" value="RING/U-box"/>
    <property type="match status" value="1"/>
</dbReference>